<name>A0A255XRY3_9PROT</name>
<accession>A0A255XRY3</accession>
<protein>
    <recommendedName>
        <fullName evidence="5">Outer membrane protein assembly factor BamE domain-containing protein</fullName>
    </recommendedName>
</protein>
<dbReference type="GO" id="GO:1990063">
    <property type="term" value="C:Bam protein complex"/>
    <property type="evidence" value="ECO:0007669"/>
    <property type="project" value="TreeGrafter"/>
</dbReference>
<feature type="chain" id="PRO_5013101290" description="Outer membrane protein assembly factor BamE domain-containing protein" evidence="4">
    <location>
        <begin position="26"/>
        <end position="163"/>
    </location>
</feature>
<dbReference type="InterPro" id="IPR026592">
    <property type="entry name" value="BamE"/>
</dbReference>
<dbReference type="EMBL" id="NOXS01000032">
    <property type="protein sequence ID" value="OYQ19000.1"/>
    <property type="molecule type" value="Genomic_DNA"/>
</dbReference>
<dbReference type="Proteomes" id="UP000216361">
    <property type="component" value="Unassembled WGS sequence"/>
</dbReference>
<dbReference type="Gene3D" id="3.30.1450.10">
    <property type="match status" value="1"/>
</dbReference>
<evidence type="ECO:0000256" key="1">
    <source>
        <dbReference type="ARBA" id="ARBA00022729"/>
    </source>
</evidence>
<dbReference type="AlphaFoldDB" id="A0A255XRY3"/>
<dbReference type="Pfam" id="PF04355">
    <property type="entry name" value="BamE"/>
    <property type="match status" value="1"/>
</dbReference>
<dbReference type="InterPro" id="IPR037873">
    <property type="entry name" value="BamE-like"/>
</dbReference>
<evidence type="ECO:0000256" key="3">
    <source>
        <dbReference type="ARBA" id="ARBA00023237"/>
    </source>
</evidence>
<evidence type="ECO:0000259" key="5">
    <source>
        <dbReference type="Pfam" id="PF04355"/>
    </source>
</evidence>
<evidence type="ECO:0000256" key="4">
    <source>
        <dbReference type="SAM" id="SignalP"/>
    </source>
</evidence>
<sequence>MTKFRPLARPAVLGLALLLGGALPACTPIVDNRGNLPTQDAVDQIVIGGSSRADVQRILGSPTTAGTFNDKVWYYISRKQETVAFMKPAVREQTIVAVHFDDAGLVSKMTASGGETVEFIDHTAEITPTTGHSMGFLEQLFGNIGRFGSKGGVYKAPSPTTGR</sequence>
<organism evidence="6 7">
    <name type="scientific">Elstera cyanobacteriorum</name>
    <dbReference type="NCBI Taxonomy" id="2022747"/>
    <lineage>
        <taxon>Bacteria</taxon>
        <taxon>Pseudomonadati</taxon>
        <taxon>Pseudomonadota</taxon>
        <taxon>Alphaproteobacteria</taxon>
        <taxon>Rhodospirillales</taxon>
        <taxon>Rhodospirillaceae</taxon>
        <taxon>Elstera</taxon>
    </lineage>
</organism>
<reference evidence="6 7" key="1">
    <citation type="submission" date="2017-07" db="EMBL/GenBank/DDBJ databases">
        <title>Elstera cyanobacteriorum sp. nov., a novel bacterium isolated from cyanobacterial aggregates in a eutrophic lake.</title>
        <authorList>
            <person name="Cai H."/>
        </authorList>
    </citation>
    <scope>NUCLEOTIDE SEQUENCE [LARGE SCALE GENOMIC DNA]</scope>
    <source>
        <strain evidence="6 7">TH019</strain>
    </source>
</reference>
<feature type="signal peptide" evidence="4">
    <location>
        <begin position="1"/>
        <end position="25"/>
    </location>
</feature>
<feature type="domain" description="Outer membrane protein assembly factor BamE" evidence="5">
    <location>
        <begin position="34"/>
        <end position="108"/>
    </location>
</feature>
<keyword evidence="7" id="KW-1185">Reference proteome</keyword>
<dbReference type="GO" id="GO:0043165">
    <property type="term" value="P:Gram-negative-bacterium-type cell outer membrane assembly"/>
    <property type="evidence" value="ECO:0007669"/>
    <property type="project" value="TreeGrafter"/>
</dbReference>
<dbReference type="GO" id="GO:0051205">
    <property type="term" value="P:protein insertion into membrane"/>
    <property type="evidence" value="ECO:0007669"/>
    <property type="project" value="TreeGrafter"/>
</dbReference>
<dbReference type="OrthoDB" id="7160681at2"/>
<comment type="caution">
    <text evidence="6">The sequence shown here is derived from an EMBL/GenBank/DDBJ whole genome shotgun (WGS) entry which is preliminary data.</text>
</comment>
<evidence type="ECO:0000256" key="2">
    <source>
        <dbReference type="ARBA" id="ARBA00023136"/>
    </source>
</evidence>
<evidence type="ECO:0000313" key="6">
    <source>
        <dbReference type="EMBL" id="OYQ19000.1"/>
    </source>
</evidence>
<evidence type="ECO:0000313" key="7">
    <source>
        <dbReference type="Proteomes" id="UP000216361"/>
    </source>
</evidence>
<dbReference type="GO" id="GO:0030674">
    <property type="term" value="F:protein-macromolecule adaptor activity"/>
    <property type="evidence" value="ECO:0007669"/>
    <property type="project" value="TreeGrafter"/>
</dbReference>
<dbReference type="InterPro" id="IPR007450">
    <property type="entry name" value="BamE_dom"/>
</dbReference>
<gene>
    <name evidence="6" type="ORF">CHR90_11015</name>
</gene>
<keyword evidence="1 4" id="KW-0732">Signal</keyword>
<proteinExistence type="predicted"/>
<dbReference type="PANTHER" id="PTHR37482">
    <property type="entry name" value="OUTER MEMBRANE PROTEIN ASSEMBLY FACTOR BAME"/>
    <property type="match status" value="1"/>
</dbReference>
<dbReference type="PANTHER" id="PTHR37482:SF1">
    <property type="entry name" value="OUTER MEMBRANE PROTEIN ASSEMBLY FACTOR BAME"/>
    <property type="match status" value="1"/>
</dbReference>
<keyword evidence="2" id="KW-0472">Membrane</keyword>
<keyword evidence="3" id="KW-0998">Cell outer membrane</keyword>